<comment type="caution">
    <text evidence="2">The sequence shown here is derived from an EMBL/GenBank/DDBJ whole genome shotgun (WGS) entry which is preliminary data.</text>
</comment>
<dbReference type="SUPFAM" id="SSF53300">
    <property type="entry name" value="vWA-like"/>
    <property type="match status" value="1"/>
</dbReference>
<dbReference type="AlphaFoldDB" id="A0A2T0KB81"/>
<dbReference type="OrthoDB" id="9790469at2"/>
<feature type="region of interest" description="Disordered" evidence="1">
    <location>
        <begin position="63"/>
        <end position="100"/>
    </location>
</feature>
<evidence type="ECO:0000313" key="2">
    <source>
        <dbReference type="EMBL" id="PRX20452.1"/>
    </source>
</evidence>
<gene>
    <name evidence="2" type="ORF">CLV67_108250</name>
</gene>
<evidence type="ECO:0000256" key="1">
    <source>
        <dbReference type="SAM" id="MobiDB-lite"/>
    </source>
</evidence>
<sequence length="346" mass="37840">MNRFEEFIALLRSRGLDPGPDRVADAVVALALLPEQPRRVLRTTLCGSKRDLDIFDGVWQPAGEPEAVFPQSGPEQASAGSVDRQDDHEEATDGAGSQTGLAVRDVRNLTEAERAEIARLIAELAPAARPRPSARRTSAGRGRIDARRTARLMFRSGGEPYRILHTRRSRKPRRLLLLVDVSGSMKPYTDVMLRFGHAAVTAGPAFTEVFALGTKWTRLTGPLLERDADAAMAAVAALPSDWDRGTKLGPVLQDFLRRWAGRVVVRSAVIVVISDGQESGDKSVLPNQVARLSRLGSVLIWVNPAQGRPRYVPLNPGLTRSLPYAAEHLPGHTIDALRRLTEVIAR</sequence>
<organism evidence="2 3">
    <name type="scientific">Actinoplanes italicus</name>
    <dbReference type="NCBI Taxonomy" id="113567"/>
    <lineage>
        <taxon>Bacteria</taxon>
        <taxon>Bacillati</taxon>
        <taxon>Actinomycetota</taxon>
        <taxon>Actinomycetes</taxon>
        <taxon>Micromonosporales</taxon>
        <taxon>Micromonosporaceae</taxon>
        <taxon>Actinoplanes</taxon>
    </lineage>
</organism>
<accession>A0A2T0KB81</accession>
<dbReference type="EMBL" id="PVMZ01000008">
    <property type="protein sequence ID" value="PRX20452.1"/>
    <property type="molecule type" value="Genomic_DNA"/>
</dbReference>
<dbReference type="InterPro" id="IPR036465">
    <property type="entry name" value="vWFA_dom_sf"/>
</dbReference>
<dbReference type="InterPro" id="IPR008912">
    <property type="entry name" value="Uncharacterised_CoxE"/>
</dbReference>
<dbReference type="Pfam" id="PF05762">
    <property type="entry name" value="VWA_CoxE"/>
    <property type="match status" value="1"/>
</dbReference>
<evidence type="ECO:0008006" key="4">
    <source>
        <dbReference type="Google" id="ProtNLM"/>
    </source>
</evidence>
<name>A0A2T0KB81_9ACTN</name>
<dbReference type="PANTHER" id="PTHR39338">
    <property type="entry name" value="BLL5662 PROTEIN-RELATED"/>
    <property type="match status" value="1"/>
</dbReference>
<dbReference type="RefSeq" id="WP_106321050.1">
    <property type="nucleotide sequence ID" value="NZ_BOMO01000180.1"/>
</dbReference>
<reference evidence="2 3" key="1">
    <citation type="submission" date="2018-03" db="EMBL/GenBank/DDBJ databases">
        <title>Genomic Encyclopedia of Archaeal and Bacterial Type Strains, Phase II (KMG-II): from individual species to whole genera.</title>
        <authorList>
            <person name="Goeker M."/>
        </authorList>
    </citation>
    <scope>NUCLEOTIDE SEQUENCE [LARGE SCALE GENOMIC DNA]</scope>
    <source>
        <strain evidence="2 3">DSM 43146</strain>
    </source>
</reference>
<proteinExistence type="predicted"/>
<dbReference type="Proteomes" id="UP000239415">
    <property type="component" value="Unassembled WGS sequence"/>
</dbReference>
<evidence type="ECO:0000313" key="3">
    <source>
        <dbReference type="Proteomes" id="UP000239415"/>
    </source>
</evidence>
<dbReference type="PANTHER" id="PTHR39338:SF6">
    <property type="entry name" value="BLL5662 PROTEIN"/>
    <property type="match status" value="1"/>
</dbReference>
<keyword evidence="3" id="KW-1185">Reference proteome</keyword>
<protein>
    <recommendedName>
        <fullName evidence="4">VWFA domain-containing protein</fullName>
    </recommendedName>
</protein>
<dbReference type="Gene3D" id="3.40.50.410">
    <property type="entry name" value="von Willebrand factor, type A domain"/>
    <property type="match status" value="1"/>
</dbReference>